<dbReference type="AlphaFoldDB" id="A0A1S3GXU7"/>
<dbReference type="GeneID" id="106002473"/>
<evidence type="ECO:0000313" key="2">
    <source>
        <dbReference type="RefSeq" id="XP_012892797.1"/>
    </source>
</evidence>
<dbReference type="InParanoid" id="A0A1S3GXU7"/>
<dbReference type="RefSeq" id="XP_012892797.1">
    <property type="nucleotide sequence ID" value="XM_013037343.1"/>
</dbReference>
<name>A0A1S3GXU7_DIPOR</name>
<proteinExistence type="predicted"/>
<reference evidence="2" key="1">
    <citation type="submission" date="2025-08" db="UniProtKB">
        <authorList>
            <consortium name="RefSeq"/>
        </authorList>
    </citation>
    <scope>IDENTIFICATION</scope>
    <source>
        <tissue evidence="2">Kidney</tissue>
    </source>
</reference>
<evidence type="ECO:0000313" key="1">
    <source>
        <dbReference type="Proteomes" id="UP000081671"/>
    </source>
</evidence>
<organism evidence="1 2">
    <name type="scientific">Dipodomys ordii</name>
    <name type="common">Ord's kangaroo rat</name>
    <dbReference type="NCBI Taxonomy" id="10020"/>
    <lineage>
        <taxon>Eukaryota</taxon>
        <taxon>Metazoa</taxon>
        <taxon>Chordata</taxon>
        <taxon>Craniata</taxon>
        <taxon>Vertebrata</taxon>
        <taxon>Euteleostomi</taxon>
        <taxon>Mammalia</taxon>
        <taxon>Eutheria</taxon>
        <taxon>Euarchontoglires</taxon>
        <taxon>Glires</taxon>
        <taxon>Rodentia</taxon>
        <taxon>Castorimorpha</taxon>
        <taxon>Heteromyidae</taxon>
        <taxon>Dipodomyinae</taxon>
        <taxon>Dipodomys</taxon>
    </lineage>
</organism>
<dbReference type="Proteomes" id="UP000081671">
    <property type="component" value="Unplaced"/>
</dbReference>
<feature type="non-terminal residue" evidence="2">
    <location>
        <position position="87"/>
    </location>
</feature>
<accession>A0A1S3GXU7</accession>
<sequence length="87" mass="9861">MAALVEAEKECNLELSEKLKDVTKDREEPWGEQREPQGFQEALALRDKRIEELSQSLAAQERLVEQLSQGKQPLEGVLEQPAGMEVQ</sequence>
<dbReference type="OrthoDB" id="10255000at2759"/>
<gene>
    <name evidence="2" type="primary">LOC106002473</name>
</gene>
<dbReference type="KEGG" id="dord:106002473"/>
<protein>
    <submittedName>
        <fullName evidence="2">Myomegalin-like</fullName>
    </submittedName>
</protein>
<keyword evidence="1" id="KW-1185">Reference proteome</keyword>